<proteinExistence type="inferred from homology"/>
<dbReference type="AlphaFoldDB" id="A0A483MVF9"/>
<organism evidence="4">
    <name type="scientific">Klebsiella pneumoniae</name>
    <dbReference type="NCBI Taxonomy" id="573"/>
    <lineage>
        <taxon>Bacteria</taxon>
        <taxon>Pseudomonadati</taxon>
        <taxon>Pseudomonadota</taxon>
        <taxon>Gammaproteobacteria</taxon>
        <taxon>Enterobacterales</taxon>
        <taxon>Enterobacteriaceae</taxon>
        <taxon>Klebsiella/Raoultella group</taxon>
        <taxon>Klebsiella</taxon>
        <taxon>Klebsiella pneumoniae complex</taxon>
    </lineage>
</organism>
<dbReference type="RefSeq" id="WP_117054989.1">
    <property type="nucleotide sequence ID" value="NZ_CAAGVH010000001.1"/>
</dbReference>
<reference evidence="4" key="1">
    <citation type="submission" date="2019-01" db="EMBL/GenBank/DDBJ databases">
        <authorList>
            <person name="Lista F."/>
            <person name="Anselmo A."/>
        </authorList>
    </citation>
    <scope>NUCLEOTIDE SEQUENCE</scope>
    <source>
        <strain evidence="4">3S</strain>
    </source>
</reference>
<dbReference type="SUPFAM" id="SSF53955">
    <property type="entry name" value="Lysozyme-like"/>
    <property type="match status" value="1"/>
</dbReference>
<dbReference type="PANTHER" id="PTHR37423:SF2">
    <property type="entry name" value="MEMBRANE-BOUND LYTIC MUREIN TRANSGLYCOSYLASE C"/>
    <property type="match status" value="1"/>
</dbReference>
<evidence type="ECO:0000259" key="3">
    <source>
        <dbReference type="Pfam" id="PF01464"/>
    </source>
</evidence>
<dbReference type="Pfam" id="PF01464">
    <property type="entry name" value="SLT"/>
    <property type="match status" value="1"/>
</dbReference>
<accession>A0A483MVF9</accession>
<comment type="similarity">
    <text evidence="1">Belongs to the transglycosylase Slt family.</text>
</comment>
<dbReference type="InterPro" id="IPR023346">
    <property type="entry name" value="Lysozyme-like_dom_sf"/>
</dbReference>
<gene>
    <name evidence="4" type="ORF">ETF13_11885</name>
</gene>
<dbReference type="PANTHER" id="PTHR37423">
    <property type="entry name" value="SOLUBLE LYTIC MUREIN TRANSGLYCOSYLASE-RELATED"/>
    <property type="match status" value="1"/>
</dbReference>
<feature type="region of interest" description="Disordered" evidence="2">
    <location>
        <begin position="858"/>
        <end position="904"/>
    </location>
</feature>
<dbReference type="Gene3D" id="1.10.530.10">
    <property type="match status" value="1"/>
</dbReference>
<protein>
    <submittedName>
        <fullName evidence="4">Transglycosylase</fullName>
    </submittedName>
</protein>
<dbReference type="EMBL" id="SDCT01000015">
    <property type="protein sequence ID" value="TCX90610.1"/>
    <property type="molecule type" value="Genomic_DNA"/>
</dbReference>
<feature type="domain" description="Transglycosylase SLT" evidence="3">
    <location>
        <begin position="253"/>
        <end position="340"/>
    </location>
</feature>
<evidence type="ECO:0000256" key="1">
    <source>
        <dbReference type="ARBA" id="ARBA00007734"/>
    </source>
</evidence>
<evidence type="ECO:0000256" key="2">
    <source>
        <dbReference type="SAM" id="MobiDB-lite"/>
    </source>
</evidence>
<sequence length="904" mass="100022">MPQLPFYNRQVTTQGLGAGPVNLPNSTTDQHFLDEGSDAASRAAVSIQSHLDDTSVQDNLLKLTYSRYNLAEEQQKKLGINADGSSDQALSQFDDYAATLRQNIPQSRMEEWDRQAAITRLQLQSTTDTHELDQHQAFKRGQYEGNREMAIADAQTFRADTPNYQLTLARMKDNITSYGQSNGWSQELIDGEIRKTEQQMSSNAIQSFAADQRAQQLANPATFTPGNITPGNVWSSMTYFESKGQQFDGNGKTLTSPAGAMGVAQMLPSTAEEVARKHGVTWDLQRFMNDASYNMNLGQLYHQDLTQKYGGNQALTVAAYNAGPGAVDDWINGTNKTGKNSSLTRLGDPNKGEISNDQFIASIPFNETRDYTMGVLSRAQILTPQNDLQQITSMPWYQTASPEQKSALIGQMASEVNRQRAYGMQNLQDTMQNNMAQMQNGIMPTRDVTRQEYLSYLPQGATAPQLEQFNRQYDEYEATKALVPTYNTIMTQPVSMAQQSVQALYPQPNDPDFDRKLSLYQKATAQLQQVTQQRKSDPGAWFMKNSPLVQQAYNSWQQNPADPAMAQSFIASVQSEKNRFGINSQKVLPDSIAQAMAEGFNNNKETTVESIRQQLNVFGPYSQAVGRQIMGQSKNGPLVGALSAGNPRASVPLWQERNTPTSALKESVVAKNGKGSDTSVMQEWADASADFRQTMLVQPGGAGSWSTLDEQGQRLTMINVLRGMDAGAAAKQAAADMFTSQYTVNDTYRVPTYLGYQPDHIARGASLFKDKLTADQLQPLNFGSKTPDEFVKSQTLYEVKNNAHWVNNSDDTGLVLYLGNNVQNDASGNPITVSFADLDKMAKADPSWWQSVKKFASRETPYTPGTERDTRAQNLQGLRETYGGQSQSGPSFAEGMRDTNANIR</sequence>
<evidence type="ECO:0000313" key="4">
    <source>
        <dbReference type="EMBL" id="TCX90610.1"/>
    </source>
</evidence>
<name>A0A483MVF9_KLEPN</name>
<dbReference type="InterPro" id="IPR008258">
    <property type="entry name" value="Transglycosylase_SLT_dom_1"/>
</dbReference>
<comment type="caution">
    <text evidence="4">The sequence shown here is derived from an EMBL/GenBank/DDBJ whole genome shotgun (WGS) entry which is preliminary data.</text>
</comment>